<dbReference type="Proteomes" id="UP001181693">
    <property type="component" value="Unassembled WGS sequence"/>
</dbReference>
<organism evidence="1 2">
    <name type="scientific">Pyxicephalus adspersus</name>
    <name type="common">African bullfrog</name>
    <dbReference type="NCBI Taxonomy" id="30357"/>
    <lineage>
        <taxon>Eukaryota</taxon>
        <taxon>Metazoa</taxon>
        <taxon>Chordata</taxon>
        <taxon>Craniata</taxon>
        <taxon>Vertebrata</taxon>
        <taxon>Euteleostomi</taxon>
        <taxon>Amphibia</taxon>
        <taxon>Batrachia</taxon>
        <taxon>Anura</taxon>
        <taxon>Neobatrachia</taxon>
        <taxon>Ranoidea</taxon>
        <taxon>Pyxicephalidae</taxon>
        <taxon>Pyxicephalinae</taxon>
        <taxon>Pyxicephalus</taxon>
    </lineage>
</organism>
<evidence type="ECO:0000313" key="1">
    <source>
        <dbReference type="EMBL" id="DBA14211.1"/>
    </source>
</evidence>
<keyword evidence="2" id="KW-1185">Reference proteome</keyword>
<gene>
    <name evidence="1" type="ORF">GDO54_005213</name>
</gene>
<proteinExistence type="predicted"/>
<name>A0AAV2ZR04_PYXAD</name>
<sequence length="91" mass="10577">MVLDPPLIWSRVVCELITAGMNLEEFKECLFVNPSVNLPEYQCEVQWIHSYFSLIRVQRKLGCPGAFQLFLCLFSGILAKHLFPRHLIHCQ</sequence>
<dbReference type="EMBL" id="DYDO01000013">
    <property type="protein sequence ID" value="DBA14211.1"/>
    <property type="molecule type" value="Genomic_DNA"/>
</dbReference>
<protein>
    <submittedName>
        <fullName evidence="1">Uncharacterized protein</fullName>
    </submittedName>
</protein>
<dbReference type="AlphaFoldDB" id="A0AAV2ZR04"/>
<evidence type="ECO:0000313" key="2">
    <source>
        <dbReference type="Proteomes" id="UP001181693"/>
    </source>
</evidence>
<reference evidence="1" key="1">
    <citation type="thesis" date="2020" institute="ProQuest LLC" country="789 East Eisenhower Parkway, Ann Arbor, MI, USA">
        <title>Comparative Genomics and Chromosome Evolution.</title>
        <authorList>
            <person name="Mudd A.B."/>
        </authorList>
    </citation>
    <scope>NUCLEOTIDE SEQUENCE</scope>
    <source>
        <strain evidence="1">1538</strain>
        <tissue evidence="1">Blood</tissue>
    </source>
</reference>
<comment type="caution">
    <text evidence="1">The sequence shown here is derived from an EMBL/GenBank/DDBJ whole genome shotgun (WGS) entry which is preliminary data.</text>
</comment>
<accession>A0AAV2ZR04</accession>